<dbReference type="Proteomes" id="UP000054388">
    <property type="component" value="Unassembled WGS sequence"/>
</dbReference>
<feature type="region of interest" description="Disordered" evidence="1">
    <location>
        <begin position="24"/>
        <end position="65"/>
    </location>
</feature>
<dbReference type="RefSeq" id="WP_059135926.1">
    <property type="nucleotide sequence ID" value="NZ_LMAI01000003.1"/>
</dbReference>
<evidence type="ECO:0000313" key="3">
    <source>
        <dbReference type="Proteomes" id="UP000054388"/>
    </source>
</evidence>
<protein>
    <submittedName>
        <fullName evidence="2">Uncharacterized protein</fullName>
    </submittedName>
</protein>
<sequence length="65" mass="7351">MKSFIRTISVIYLIGSAVSCKSYPMETPHKSDVDRNAEELQKRQAAEREKTEASHLNNFGKPPSK</sequence>
<comment type="caution">
    <text evidence="2">The sequence shown here is derived from an EMBL/GenBank/DDBJ whole genome shotgun (WGS) entry which is preliminary data.</text>
</comment>
<dbReference type="PROSITE" id="PS51257">
    <property type="entry name" value="PROKAR_LIPOPROTEIN"/>
    <property type="match status" value="1"/>
</dbReference>
<proteinExistence type="predicted"/>
<gene>
    <name evidence="2" type="ORF">AR686_04490</name>
</gene>
<organism evidence="2 3">
    <name type="scientific">Chryseobacterium aquaticum subsp. greenlandense</name>
    <dbReference type="NCBI Taxonomy" id="345663"/>
    <lineage>
        <taxon>Bacteria</taxon>
        <taxon>Pseudomonadati</taxon>
        <taxon>Bacteroidota</taxon>
        <taxon>Flavobacteriia</taxon>
        <taxon>Flavobacteriales</taxon>
        <taxon>Weeksellaceae</taxon>
        <taxon>Chryseobacterium group</taxon>
        <taxon>Chryseobacterium</taxon>
    </lineage>
</organism>
<dbReference type="EMBL" id="LMAI01000003">
    <property type="protein sequence ID" value="KUJ56935.1"/>
    <property type="molecule type" value="Genomic_DNA"/>
</dbReference>
<reference evidence="2 3" key="1">
    <citation type="submission" date="2015-10" db="EMBL/GenBank/DDBJ databases">
        <title>Genome sequence of Chryseobacterium greenlandense.</title>
        <authorList>
            <person name="Newman J."/>
            <person name="Fischer K."/>
            <person name="Miller J."/>
        </authorList>
    </citation>
    <scope>NUCLEOTIDE SEQUENCE [LARGE SCALE GENOMIC DNA]</scope>
    <source>
        <strain evidence="2 3">UMB34</strain>
    </source>
</reference>
<evidence type="ECO:0000313" key="2">
    <source>
        <dbReference type="EMBL" id="KUJ56935.1"/>
    </source>
</evidence>
<accession>A0A101CJ54</accession>
<evidence type="ECO:0000256" key="1">
    <source>
        <dbReference type="SAM" id="MobiDB-lite"/>
    </source>
</evidence>
<dbReference type="AlphaFoldDB" id="A0A101CJ54"/>
<name>A0A101CJ54_9FLAO</name>
<feature type="compositionally biased region" description="Basic and acidic residues" evidence="1">
    <location>
        <begin position="27"/>
        <end position="53"/>
    </location>
</feature>